<evidence type="ECO:0000313" key="2">
    <source>
        <dbReference type="EMBL" id="KKN90654.1"/>
    </source>
</evidence>
<proteinExistence type="predicted"/>
<feature type="region of interest" description="Disordered" evidence="1">
    <location>
        <begin position="45"/>
        <end position="95"/>
    </location>
</feature>
<evidence type="ECO:0000256" key="1">
    <source>
        <dbReference type="SAM" id="MobiDB-lite"/>
    </source>
</evidence>
<organism evidence="2">
    <name type="scientific">marine sediment metagenome</name>
    <dbReference type="NCBI Taxonomy" id="412755"/>
    <lineage>
        <taxon>unclassified sequences</taxon>
        <taxon>metagenomes</taxon>
        <taxon>ecological metagenomes</taxon>
    </lineage>
</organism>
<reference evidence="2" key="1">
    <citation type="journal article" date="2015" name="Nature">
        <title>Complex archaea that bridge the gap between prokaryotes and eukaryotes.</title>
        <authorList>
            <person name="Spang A."/>
            <person name="Saw J.H."/>
            <person name="Jorgensen S.L."/>
            <person name="Zaremba-Niedzwiedzka K."/>
            <person name="Martijn J."/>
            <person name="Lind A.E."/>
            <person name="van Eijk R."/>
            <person name="Schleper C."/>
            <person name="Guy L."/>
            <person name="Ettema T.J."/>
        </authorList>
    </citation>
    <scope>NUCLEOTIDE SEQUENCE</scope>
</reference>
<gene>
    <name evidence="2" type="ORF">LCGC14_0225970</name>
</gene>
<accession>A0A0F9UG54</accession>
<dbReference type="AlphaFoldDB" id="A0A0F9UG54"/>
<sequence>MPKSKLSGFSLDQLKAEISRRIVEIDRLIKQRNELERLLSEINGLTGRPGRKVGRKKKPGRKPGKKAGRKPGKKASKKAVKKAGKRGPRKGGASLGDIMAKVLAGKAGVKVAAVVKMVLAAGYKTKSANFGGQVSQCLRLDKRFRKVRRGVFALKKS</sequence>
<feature type="compositionally biased region" description="Basic residues" evidence="1">
    <location>
        <begin position="49"/>
        <end position="89"/>
    </location>
</feature>
<protein>
    <submittedName>
        <fullName evidence="2">Uncharacterized protein</fullName>
    </submittedName>
</protein>
<name>A0A0F9UG54_9ZZZZ</name>
<comment type="caution">
    <text evidence="2">The sequence shown here is derived from an EMBL/GenBank/DDBJ whole genome shotgun (WGS) entry which is preliminary data.</text>
</comment>
<dbReference type="EMBL" id="LAZR01000108">
    <property type="protein sequence ID" value="KKN90654.1"/>
    <property type="molecule type" value="Genomic_DNA"/>
</dbReference>